<comment type="catalytic activity">
    <reaction evidence="7 8">
        <text>L-methionyl-tRNA(fMet) + (6R)-10-formyltetrahydrofolate = N-formyl-L-methionyl-tRNA(fMet) + (6S)-5,6,7,8-tetrahydrofolate + H(+)</text>
        <dbReference type="Rhea" id="RHEA:24380"/>
        <dbReference type="Rhea" id="RHEA-COMP:9952"/>
        <dbReference type="Rhea" id="RHEA-COMP:9953"/>
        <dbReference type="ChEBI" id="CHEBI:15378"/>
        <dbReference type="ChEBI" id="CHEBI:57453"/>
        <dbReference type="ChEBI" id="CHEBI:78530"/>
        <dbReference type="ChEBI" id="CHEBI:78844"/>
        <dbReference type="ChEBI" id="CHEBI:195366"/>
        <dbReference type="EC" id="2.1.2.9"/>
    </reaction>
</comment>
<dbReference type="InterPro" id="IPR005793">
    <property type="entry name" value="Formyl_trans_C"/>
</dbReference>
<gene>
    <name evidence="8" type="primary">fmt</name>
    <name evidence="11" type="ORF">ABID49_001128</name>
</gene>
<dbReference type="HAMAP" id="MF_00182">
    <property type="entry name" value="Formyl_trans"/>
    <property type="match status" value="1"/>
</dbReference>
<evidence type="ECO:0000313" key="11">
    <source>
        <dbReference type="EMBL" id="MET3575243.1"/>
    </source>
</evidence>
<dbReference type="InterPro" id="IPR011034">
    <property type="entry name" value="Formyl_transferase-like_C_sf"/>
</dbReference>
<dbReference type="EC" id="2.1.2.9" evidence="3 8"/>
<dbReference type="GO" id="GO:0004479">
    <property type="term" value="F:methionyl-tRNA formyltransferase activity"/>
    <property type="evidence" value="ECO:0007669"/>
    <property type="project" value="UniProtKB-EC"/>
</dbReference>
<dbReference type="Pfam" id="PF02911">
    <property type="entry name" value="Formyl_trans_C"/>
    <property type="match status" value="1"/>
</dbReference>
<dbReference type="SUPFAM" id="SSF53328">
    <property type="entry name" value="Formyltransferase"/>
    <property type="match status" value="1"/>
</dbReference>
<dbReference type="CDD" id="cd08704">
    <property type="entry name" value="Met_tRNA_FMT_C"/>
    <property type="match status" value="1"/>
</dbReference>
<keyword evidence="12" id="KW-1185">Reference proteome</keyword>
<feature type="domain" description="Formyl transferase C-terminal" evidence="10">
    <location>
        <begin position="205"/>
        <end position="302"/>
    </location>
</feature>
<evidence type="ECO:0000313" key="12">
    <source>
        <dbReference type="Proteomes" id="UP001549099"/>
    </source>
</evidence>
<dbReference type="InterPro" id="IPR002376">
    <property type="entry name" value="Formyl_transf_N"/>
</dbReference>
<dbReference type="Gene3D" id="3.10.25.10">
    <property type="entry name" value="Formyl transferase, C-terminal domain"/>
    <property type="match status" value="1"/>
</dbReference>
<dbReference type="InterPro" id="IPR044135">
    <property type="entry name" value="Met-tRNA-FMT_C"/>
</dbReference>
<evidence type="ECO:0000256" key="6">
    <source>
        <dbReference type="ARBA" id="ARBA00022917"/>
    </source>
</evidence>
<evidence type="ECO:0000259" key="9">
    <source>
        <dbReference type="Pfam" id="PF00551"/>
    </source>
</evidence>
<evidence type="ECO:0000259" key="10">
    <source>
        <dbReference type="Pfam" id="PF02911"/>
    </source>
</evidence>
<dbReference type="CDD" id="cd08646">
    <property type="entry name" value="FMT_core_Met-tRNA-FMT_N"/>
    <property type="match status" value="1"/>
</dbReference>
<proteinExistence type="inferred from homology"/>
<dbReference type="Gene3D" id="3.40.50.170">
    <property type="entry name" value="Formyl transferase, N-terminal domain"/>
    <property type="match status" value="1"/>
</dbReference>
<accession>A0ABV2GAE3</accession>
<comment type="caution">
    <text evidence="11">The sequence shown here is derived from an EMBL/GenBank/DDBJ whole genome shotgun (WGS) entry which is preliminary data.</text>
</comment>
<dbReference type="NCBIfam" id="TIGR00460">
    <property type="entry name" value="fmt"/>
    <property type="match status" value="1"/>
</dbReference>
<dbReference type="EMBL" id="JBEPLW010000005">
    <property type="protein sequence ID" value="MET3575243.1"/>
    <property type="molecule type" value="Genomic_DNA"/>
</dbReference>
<name>A0ABV2GAE3_9BACL</name>
<dbReference type="InterPro" id="IPR001555">
    <property type="entry name" value="GART_AS"/>
</dbReference>
<dbReference type="Proteomes" id="UP001549099">
    <property type="component" value="Unassembled WGS sequence"/>
</dbReference>
<dbReference type="InterPro" id="IPR037022">
    <property type="entry name" value="Formyl_trans_C_sf"/>
</dbReference>
<dbReference type="Pfam" id="PF00551">
    <property type="entry name" value="Formyl_trans_N"/>
    <property type="match status" value="1"/>
</dbReference>
<evidence type="ECO:0000256" key="8">
    <source>
        <dbReference type="HAMAP-Rule" id="MF_00182"/>
    </source>
</evidence>
<evidence type="ECO:0000256" key="4">
    <source>
        <dbReference type="ARBA" id="ARBA00016014"/>
    </source>
</evidence>
<dbReference type="PROSITE" id="PS00373">
    <property type="entry name" value="GART"/>
    <property type="match status" value="1"/>
</dbReference>
<dbReference type="RefSeq" id="WP_354196219.1">
    <property type="nucleotide sequence ID" value="NZ_JBEPLW010000005.1"/>
</dbReference>
<protein>
    <recommendedName>
        <fullName evidence="4 8">Methionyl-tRNA formyltransferase</fullName>
        <ecNumber evidence="3 8">2.1.2.9</ecNumber>
    </recommendedName>
</protein>
<evidence type="ECO:0000256" key="3">
    <source>
        <dbReference type="ARBA" id="ARBA00012261"/>
    </source>
</evidence>
<feature type="binding site" evidence="8">
    <location>
        <begin position="110"/>
        <end position="113"/>
    </location>
    <ligand>
        <name>(6S)-5,6,7,8-tetrahydrofolate</name>
        <dbReference type="ChEBI" id="CHEBI:57453"/>
    </ligand>
</feature>
<dbReference type="PANTHER" id="PTHR11138">
    <property type="entry name" value="METHIONYL-TRNA FORMYLTRANSFERASE"/>
    <property type="match status" value="1"/>
</dbReference>
<dbReference type="PANTHER" id="PTHR11138:SF5">
    <property type="entry name" value="METHIONYL-TRNA FORMYLTRANSFERASE, MITOCHONDRIAL"/>
    <property type="match status" value="1"/>
</dbReference>
<comment type="function">
    <text evidence="1 8">Attaches a formyl group to the free amino group of methionyl-tRNA(fMet). The formyl group appears to play a dual role in the initiator identity of N-formylmethionyl-tRNA by promoting its recognition by IF2 and preventing the misappropriation of this tRNA by the elongation apparatus.</text>
</comment>
<organism evidence="11 12">
    <name type="scientific">Bhargavaea ullalensis</name>
    <dbReference type="NCBI Taxonomy" id="1265685"/>
    <lineage>
        <taxon>Bacteria</taxon>
        <taxon>Bacillati</taxon>
        <taxon>Bacillota</taxon>
        <taxon>Bacilli</taxon>
        <taxon>Bacillales</taxon>
        <taxon>Caryophanaceae</taxon>
        <taxon>Bhargavaea</taxon>
    </lineage>
</organism>
<comment type="similarity">
    <text evidence="2 8">Belongs to the Fmt family.</text>
</comment>
<evidence type="ECO:0000256" key="5">
    <source>
        <dbReference type="ARBA" id="ARBA00022679"/>
    </source>
</evidence>
<dbReference type="SUPFAM" id="SSF50486">
    <property type="entry name" value="FMT C-terminal domain-like"/>
    <property type="match status" value="1"/>
</dbReference>
<dbReference type="InterPro" id="IPR041711">
    <property type="entry name" value="Met-tRNA-FMT_N"/>
</dbReference>
<evidence type="ECO:0000256" key="2">
    <source>
        <dbReference type="ARBA" id="ARBA00010699"/>
    </source>
</evidence>
<evidence type="ECO:0000256" key="1">
    <source>
        <dbReference type="ARBA" id="ARBA00002606"/>
    </source>
</evidence>
<reference evidence="11 12" key="1">
    <citation type="submission" date="2024-06" db="EMBL/GenBank/DDBJ databases">
        <title>Genomic Encyclopedia of Type Strains, Phase IV (KMG-IV): sequencing the most valuable type-strain genomes for metagenomic binning, comparative biology and taxonomic classification.</title>
        <authorList>
            <person name="Goeker M."/>
        </authorList>
    </citation>
    <scope>NUCLEOTIDE SEQUENCE [LARGE SCALE GENOMIC DNA]</scope>
    <source>
        <strain evidence="11 12">DSM 26128</strain>
    </source>
</reference>
<sequence length="313" mass="33724">MTRIIFMGTPDFSAPVLRMLIEEGYEVPAVVTQPDRPVGRKRILTPPPVKEEALRLGLPVLQPEKLRGSTELDEIIALAPDLVVTAAYGQILPNELLDAPRLGCLNVHASLLPEYRGGAPIHQAIIDGCTETGVTIMYMAEKLDAGDIISQIRVPIGPDDDTGELFQRLSEAGTRLLKETLPSVVAGENDRIPQDHSRATFAGNIGREQEKIDWSMPAASVHNQIRGLRPWPGAFTEHEGKTMKIWRSETVPGRKGAEPGEVISVKGGAITVQAGDGHALRITELQPSGKKRMDAAGFLNGAGASLAEGVRFG</sequence>
<evidence type="ECO:0000256" key="7">
    <source>
        <dbReference type="ARBA" id="ARBA00048558"/>
    </source>
</evidence>
<keyword evidence="5 8" id="KW-0808">Transferase</keyword>
<dbReference type="InterPro" id="IPR005794">
    <property type="entry name" value="Fmt"/>
</dbReference>
<keyword evidence="6 8" id="KW-0648">Protein biosynthesis</keyword>
<dbReference type="InterPro" id="IPR036477">
    <property type="entry name" value="Formyl_transf_N_sf"/>
</dbReference>
<feature type="domain" description="Formyl transferase N-terminal" evidence="9">
    <location>
        <begin position="3"/>
        <end position="180"/>
    </location>
</feature>